<organism evidence="8">
    <name type="scientific">Serpula lacrymans var. lacrymans (strain S7.3)</name>
    <name type="common">Dry rot fungus</name>
    <dbReference type="NCBI Taxonomy" id="936435"/>
    <lineage>
        <taxon>Eukaryota</taxon>
        <taxon>Fungi</taxon>
        <taxon>Dikarya</taxon>
        <taxon>Basidiomycota</taxon>
        <taxon>Agaricomycotina</taxon>
        <taxon>Agaricomycetes</taxon>
        <taxon>Agaricomycetidae</taxon>
        <taxon>Boletales</taxon>
        <taxon>Coniophorineae</taxon>
        <taxon>Serpulaceae</taxon>
        <taxon>Serpula</taxon>
    </lineage>
</organism>
<evidence type="ECO:0000259" key="6">
    <source>
        <dbReference type="SMART" id="SM00906"/>
    </source>
</evidence>
<evidence type="ECO:0000313" key="8">
    <source>
        <dbReference type="Proteomes" id="UP000008063"/>
    </source>
</evidence>
<dbReference type="GO" id="GO:0005634">
    <property type="term" value="C:nucleus"/>
    <property type="evidence" value="ECO:0007669"/>
    <property type="project" value="UniProtKB-SubCell"/>
</dbReference>
<dbReference type="PANTHER" id="PTHR31845">
    <property type="entry name" value="FINGER DOMAIN PROTEIN, PUTATIVE-RELATED"/>
    <property type="match status" value="1"/>
</dbReference>
<protein>
    <recommendedName>
        <fullName evidence="6">Xylanolytic transcriptional activator regulatory domain-containing protein</fullName>
    </recommendedName>
</protein>
<dbReference type="CDD" id="cd12148">
    <property type="entry name" value="fungal_TF_MHR"/>
    <property type="match status" value="1"/>
</dbReference>
<keyword evidence="4" id="KW-0804">Transcription</keyword>
<evidence type="ECO:0000256" key="3">
    <source>
        <dbReference type="ARBA" id="ARBA00023125"/>
    </source>
</evidence>
<accession>F8PYF8</accession>
<feature type="domain" description="Xylanolytic transcriptional activator regulatory" evidence="6">
    <location>
        <begin position="43"/>
        <end position="116"/>
    </location>
</feature>
<comment type="subcellular location">
    <subcellularLocation>
        <location evidence="1">Nucleus</location>
    </subcellularLocation>
</comment>
<evidence type="ECO:0000256" key="2">
    <source>
        <dbReference type="ARBA" id="ARBA00023015"/>
    </source>
</evidence>
<dbReference type="SMART" id="SM00906">
    <property type="entry name" value="Fungal_trans"/>
    <property type="match status" value="1"/>
</dbReference>
<dbReference type="GO" id="GO:0008270">
    <property type="term" value="F:zinc ion binding"/>
    <property type="evidence" value="ECO:0007669"/>
    <property type="project" value="InterPro"/>
</dbReference>
<dbReference type="GO" id="GO:0006351">
    <property type="term" value="P:DNA-templated transcription"/>
    <property type="evidence" value="ECO:0007669"/>
    <property type="project" value="InterPro"/>
</dbReference>
<keyword evidence="2" id="KW-0805">Transcription regulation</keyword>
<dbReference type="InterPro" id="IPR007219">
    <property type="entry name" value="XnlR_reg_dom"/>
</dbReference>
<dbReference type="GO" id="GO:0000976">
    <property type="term" value="F:transcription cis-regulatory region binding"/>
    <property type="evidence" value="ECO:0007669"/>
    <property type="project" value="TreeGrafter"/>
</dbReference>
<dbReference type="Proteomes" id="UP000008063">
    <property type="component" value="Unassembled WGS sequence"/>
</dbReference>
<sequence length="174" mass="20008">MRYAQLAAGTALISGPKNEELCAGYLLLQLYPVHSRRWEEDRSWIFLGLAIRIAQDLNLNRSSNTKSLNELHSRVLLNRTRIWLNCFNLDRSSGSQYGRLSIIKNTDFVANNSGNWWQSEYNLPHFDMHLCCYNAELRVIADFMAQINSDPTLPAGTNKVNHSWLYAHLLLTHS</sequence>
<keyword evidence="3" id="KW-0238">DNA-binding</keyword>
<dbReference type="EMBL" id="GL945480">
    <property type="protein sequence ID" value="EGN98921.1"/>
    <property type="molecule type" value="Genomic_DNA"/>
</dbReference>
<proteinExistence type="predicted"/>
<dbReference type="OrthoDB" id="39175at2759"/>
<dbReference type="HOGENOM" id="CLU_1541033_0_0_1"/>
<evidence type="ECO:0000256" key="1">
    <source>
        <dbReference type="ARBA" id="ARBA00004123"/>
    </source>
</evidence>
<reference evidence="8" key="1">
    <citation type="journal article" date="2011" name="Science">
        <title>The plant cell wall-decomposing machinery underlies the functional diversity of forest fungi.</title>
        <authorList>
            <person name="Eastwood D.C."/>
            <person name="Floudas D."/>
            <person name="Binder M."/>
            <person name="Majcherczyk A."/>
            <person name="Schneider P."/>
            <person name="Aerts A."/>
            <person name="Asiegbu F.O."/>
            <person name="Baker S.E."/>
            <person name="Barry K."/>
            <person name="Bendiksby M."/>
            <person name="Blumentritt M."/>
            <person name="Coutinho P.M."/>
            <person name="Cullen D."/>
            <person name="de Vries R.P."/>
            <person name="Gathman A."/>
            <person name="Goodell B."/>
            <person name="Henrissat B."/>
            <person name="Ihrmark K."/>
            <person name="Kauserud H."/>
            <person name="Kohler A."/>
            <person name="LaButti K."/>
            <person name="Lapidus A."/>
            <person name="Lavin J.L."/>
            <person name="Lee Y.-H."/>
            <person name="Lindquist E."/>
            <person name="Lilly W."/>
            <person name="Lucas S."/>
            <person name="Morin E."/>
            <person name="Murat C."/>
            <person name="Oguiza J.A."/>
            <person name="Park J."/>
            <person name="Pisabarro A.G."/>
            <person name="Riley R."/>
            <person name="Rosling A."/>
            <person name="Salamov A."/>
            <person name="Schmidt O."/>
            <person name="Schmutz J."/>
            <person name="Skrede I."/>
            <person name="Stenlid J."/>
            <person name="Wiebenga A."/>
            <person name="Xie X."/>
            <person name="Kuees U."/>
            <person name="Hibbett D.S."/>
            <person name="Hoffmeister D."/>
            <person name="Hoegberg N."/>
            <person name="Martin F."/>
            <person name="Grigoriev I.V."/>
            <person name="Watkinson S.C."/>
        </authorList>
    </citation>
    <scope>NUCLEOTIDE SEQUENCE [LARGE SCALE GENOMIC DNA]</scope>
    <source>
        <strain evidence="8">strain S7.3</strain>
    </source>
</reference>
<name>F8PYF8_SERL3</name>
<evidence type="ECO:0000313" key="7">
    <source>
        <dbReference type="EMBL" id="EGN98921.1"/>
    </source>
</evidence>
<dbReference type="InterPro" id="IPR051089">
    <property type="entry name" value="prtT"/>
</dbReference>
<dbReference type="STRING" id="936435.F8PYF8"/>
<keyword evidence="5" id="KW-0539">Nucleus</keyword>
<gene>
    <name evidence="7" type="ORF">SERLA73DRAFT_54725</name>
</gene>
<dbReference type="AlphaFoldDB" id="F8PYF8"/>
<dbReference type="InParanoid" id="F8PYF8"/>
<dbReference type="GO" id="GO:0000981">
    <property type="term" value="F:DNA-binding transcription factor activity, RNA polymerase II-specific"/>
    <property type="evidence" value="ECO:0007669"/>
    <property type="project" value="TreeGrafter"/>
</dbReference>
<evidence type="ECO:0000256" key="5">
    <source>
        <dbReference type="ARBA" id="ARBA00023242"/>
    </source>
</evidence>
<dbReference type="PANTHER" id="PTHR31845:SF17">
    <property type="entry name" value="ZN(II)2CYS6 TRANSCRIPTION FACTOR (EUROFUNG)"/>
    <property type="match status" value="1"/>
</dbReference>
<keyword evidence="8" id="KW-1185">Reference proteome</keyword>
<evidence type="ECO:0000256" key="4">
    <source>
        <dbReference type="ARBA" id="ARBA00023163"/>
    </source>
</evidence>
<dbReference type="Pfam" id="PF04082">
    <property type="entry name" value="Fungal_trans"/>
    <property type="match status" value="1"/>
</dbReference>